<sequence length="108" mass="12191">MAVSKIQRKQSLQLLLHFNVKIGANVFVIPITSNYSKDELLLYAGNQDRLIVNIGGYKKKFTNYILLNSSSSVKSDFIEAAKIDQSFIEKAAVTTLFNAFHSFIIFEI</sequence>
<evidence type="ECO:0000313" key="3">
    <source>
        <dbReference type="Proteomes" id="UP000004810"/>
    </source>
</evidence>
<name>J9E195_WUCBA</name>
<protein>
    <submittedName>
        <fullName evidence="1">Uncharacterized protein</fullName>
    </submittedName>
</protein>
<dbReference type="InParanoid" id="J9E195"/>
<dbReference type="AlphaFoldDB" id="J9E195"/>
<dbReference type="EMBL" id="ADBV01020951">
    <property type="protein sequence ID" value="EJW70672.1"/>
    <property type="molecule type" value="Genomic_DNA"/>
</dbReference>
<organism evidence="1 3">
    <name type="scientific">Wuchereria bancrofti</name>
    <dbReference type="NCBI Taxonomy" id="6293"/>
    <lineage>
        <taxon>Eukaryota</taxon>
        <taxon>Metazoa</taxon>
        <taxon>Ecdysozoa</taxon>
        <taxon>Nematoda</taxon>
        <taxon>Chromadorea</taxon>
        <taxon>Rhabditida</taxon>
        <taxon>Spirurina</taxon>
        <taxon>Spiruromorpha</taxon>
        <taxon>Filarioidea</taxon>
        <taxon>Onchocercidae</taxon>
        <taxon>Wuchereria</taxon>
    </lineage>
</organism>
<dbReference type="EMBL" id="UYWW01004217">
    <property type="protein sequence ID" value="VDM13351.1"/>
    <property type="molecule type" value="Genomic_DNA"/>
</dbReference>
<proteinExistence type="predicted"/>
<reference evidence="1" key="1">
    <citation type="submission" date="2012-08" db="EMBL/GenBank/DDBJ databases">
        <title>The Genome Sequence of Wuchereria bancrofti.</title>
        <authorList>
            <consortium name="The Broad Institute Genome Sequencing Platform"/>
            <consortium name="Broad Institute Genome Sequencing Center for Infectious Disease"/>
            <person name="Nutman T.B."/>
            <person name="Fink D.L."/>
            <person name="Russ C."/>
            <person name="Young S."/>
            <person name="Zeng Q."/>
            <person name="Koehrsen M."/>
            <person name="Alvarado L."/>
            <person name="Berlin A."/>
            <person name="Borenstein D."/>
            <person name="Chapman S.B."/>
            <person name="Chen Z."/>
            <person name="Engels R."/>
            <person name="Freedman E."/>
            <person name="Gellesch M."/>
            <person name="Goldberg J."/>
            <person name="Griggs A."/>
            <person name="Gujja S."/>
            <person name="Heilman E.R."/>
            <person name="Heiman D."/>
            <person name="Hepburn T."/>
            <person name="Howarth C."/>
            <person name="Jen D."/>
            <person name="Larson L."/>
            <person name="Lewis B."/>
            <person name="Mehta T."/>
            <person name="Park D."/>
            <person name="Pearson M."/>
            <person name="Richards J."/>
            <person name="Roberts A."/>
            <person name="Saif S."/>
            <person name="Shea T."/>
            <person name="Shenoy N."/>
            <person name="Sisk P."/>
            <person name="Stolte C."/>
            <person name="Sykes S."/>
            <person name="Walk T."/>
            <person name="White J."/>
            <person name="Yandava C."/>
            <person name="Haas B."/>
            <person name="Henn M.R."/>
            <person name="Nusbaum C."/>
            <person name="Birren B."/>
        </authorList>
    </citation>
    <scope>NUCLEOTIDE SEQUENCE</scope>
</reference>
<dbReference type="Proteomes" id="UP000004810">
    <property type="component" value="Unassembled WGS sequence"/>
</dbReference>
<reference evidence="2 4" key="3">
    <citation type="submission" date="2018-11" db="EMBL/GenBank/DDBJ databases">
        <authorList>
            <consortium name="Pathogen Informatics"/>
        </authorList>
    </citation>
    <scope>NUCLEOTIDE SEQUENCE [LARGE SCALE GENOMIC DNA]</scope>
</reference>
<accession>J9E195</accession>
<keyword evidence="4" id="KW-1185">Reference proteome</keyword>
<evidence type="ECO:0000313" key="4">
    <source>
        <dbReference type="Proteomes" id="UP000270924"/>
    </source>
</evidence>
<evidence type="ECO:0000313" key="2">
    <source>
        <dbReference type="EMBL" id="VDM13351.1"/>
    </source>
</evidence>
<gene>
    <name evidence="2" type="ORF">WBA_LOCUS6737</name>
    <name evidence="1" type="ORF">WUBG_18421</name>
</gene>
<reference evidence="3" key="2">
    <citation type="submission" date="2012-08" db="EMBL/GenBank/DDBJ databases">
        <title>The Genome Sequence of Wuchereria bancrofti.</title>
        <authorList>
            <person name="Nutman T.B."/>
            <person name="Fink D.L."/>
            <person name="Russ C."/>
            <person name="Young S."/>
            <person name="Zeng Q."/>
            <person name="Koehrsen M."/>
            <person name="Alvarado L."/>
            <person name="Berlin A."/>
            <person name="Chapman S.B."/>
            <person name="Chen Z."/>
            <person name="Freedman E."/>
            <person name="Gellesch M."/>
            <person name="Goldberg J."/>
            <person name="Griggs A."/>
            <person name="Gujja S."/>
            <person name="Heilman E.R."/>
            <person name="Heiman D."/>
            <person name="Hepburn T."/>
            <person name="Howarth C."/>
            <person name="Jen D."/>
            <person name="Larson L."/>
            <person name="Lewis B."/>
            <person name="Mehta T."/>
            <person name="Park D."/>
            <person name="Pearson M."/>
            <person name="Roberts A."/>
            <person name="Saif S."/>
            <person name="Shea T."/>
            <person name="Shenoy N."/>
            <person name="Sisk P."/>
            <person name="Stolte C."/>
            <person name="Sykes S."/>
            <person name="Walk T."/>
            <person name="White J."/>
            <person name="Yandava C."/>
            <person name="Haas B."/>
            <person name="Henn M.R."/>
            <person name="Nusbaum C."/>
            <person name="Birren B."/>
        </authorList>
    </citation>
    <scope>NUCLEOTIDE SEQUENCE [LARGE SCALE GENOMIC DNA]</scope>
    <source>
        <strain evidence="3">NA</strain>
    </source>
</reference>
<evidence type="ECO:0000313" key="1">
    <source>
        <dbReference type="EMBL" id="EJW70672.1"/>
    </source>
</evidence>
<dbReference type="Proteomes" id="UP000270924">
    <property type="component" value="Unassembled WGS sequence"/>
</dbReference>